<dbReference type="EMBL" id="JANPWB010000010">
    <property type="protein sequence ID" value="KAJ1139627.1"/>
    <property type="molecule type" value="Genomic_DNA"/>
</dbReference>
<accession>A0AAV7QJL3</accession>
<keyword evidence="3" id="KW-1185">Reference proteome</keyword>
<protein>
    <submittedName>
        <fullName evidence="2">Uncharacterized protein</fullName>
    </submittedName>
</protein>
<comment type="caution">
    <text evidence="2">The sequence shown here is derived from an EMBL/GenBank/DDBJ whole genome shotgun (WGS) entry which is preliminary data.</text>
</comment>
<proteinExistence type="predicted"/>
<feature type="region of interest" description="Disordered" evidence="1">
    <location>
        <begin position="58"/>
        <end position="77"/>
    </location>
</feature>
<feature type="compositionally biased region" description="Basic and acidic residues" evidence="1">
    <location>
        <begin position="1"/>
        <end position="13"/>
    </location>
</feature>
<sequence length="111" mass="11800">MDRQGRGPREHRQQAGGAPKGILTAAVQLRSETENRRCTAGFPLPWAPPWGFRPPYRHPLPGGFGRQEQDGGMGCRGAPGGPCSAHANGMGTAGAPVTGPHHDFQCLPCRH</sequence>
<evidence type="ECO:0000256" key="1">
    <source>
        <dbReference type="SAM" id="MobiDB-lite"/>
    </source>
</evidence>
<name>A0AAV7QJL3_PLEWA</name>
<gene>
    <name evidence="2" type="ORF">NDU88_005994</name>
</gene>
<organism evidence="2 3">
    <name type="scientific">Pleurodeles waltl</name>
    <name type="common">Iberian ribbed newt</name>
    <dbReference type="NCBI Taxonomy" id="8319"/>
    <lineage>
        <taxon>Eukaryota</taxon>
        <taxon>Metazoa</taxon>
        <taxon>Chordata</taxon>
        <taxon>Craniata</taxon>
        <taxon>Vertebrata</taxon>
        <taxon>Euteleostomi</taxon>
        <taxon>Amphibia</taxon>
        <taxon>Batrachia</taxon>
        <taxon>Caudata</taxon>
        <taxon>Salamandroidea</taxon>
        <taxon>Salamandridae</taxon>
        <taxon>Pleurodelinae</taxon>
        <taxon>Pleurodeles</taxon>
    </lineage>
</organism>
<reference evidence="2" key="1">
    <citation type="journal article" date="2022" name="bioRxiv">
        <title>Sequencing and chromosome-scale assembly of the giantPleurodeles waltlgenome.</title>
        <authorList>
            <person name="Brown T."/>
            <person name="Elewa A."/>
            <person name="Iarovenko S."/>
            <person name="Subramanian E."/>
            <person name="Araus A.J."/>
            <person name="Petzold A."/>
            <person name="Susuki M."/>
            <person name="Suzuki K.-i.T."/>
            <person name="Hayashi T."/>
            <person name="Toyoda A."/>
            <person name="Oliveira C."/>
            <person name="Osipova E."/>
            <person name="Leigh N.D."/>
            <person name="Simon A."/>
            <person name="Yun M.H."/>
        </authorList>
    </citation>
    <scope>NUCLEOTIDE SEQUENCE</scope>
    <source>
        <strain evidence="2">20211129_DDA</strain>
        <tissue evidence="2">Liver</tissue>
    </source>
</reference>
<dbReference type="Proteomes" id="UP001066276">
    <property type="component" value="Chromosome 6"/>
</dbReference>
<evidence type="ECO:0000313" key="3">
    <source>
        <dbReference type="Proteomes" id="UP001066276"/>
    </source>
</evidence>
<feature type="region of interest" description="Disordered" evidence="1">
    <location>
        <begin position="1"/>
        <end position="22"/>
    </location>
</feature>
<dbReference type="AlphaFoldDB" id="A0AAV7QJL3"/>
<evidence type="ECO:0000313" key="2">
    <source>
        <dbReference type="EMBL" id="KAJ1139627.1"/>
    </source>
</evidence>